<keyword evidence="7" id="KW-0539">Nucleus</keyword>
<feature type="non-terminal residue" evidence="14">
    <location>
        <position position="1"/>
    </location>
</feature>
<dbReference type="InterPro" id="IPR001841">
    <property type="entry name" value="Znf_RING"/>
</dbReference>
<dbReference type="GO" id="GO:0005634">
    <property type="term" value="C:nucleus"/>
    <property type="evidence" value="ECO:0007669"/>
    <property type="project" value="UniProtKB-SubCell"/>
</dbReference>
<evidence type="ECO:0000256" key="7">
    <source>
        <dbReference type="ARBA" id="ARBA00023242"/>
    </source>
</evidence>
<dbReference type="Gene3D" id="3.30.40.10">
    <property type="entry name" value="Zinc/RING finger domain, C3HC4 (zinc finger)"/>
    <property type="match status" value="1"/>
</dbReference>
<evidence type="ECO:0000256" key="1">
    <source>
        <dbReference type="ARBA" id="ARBA00004123"/>
    </source>
</evidence>
<dbReference type="GO" id="GO:0008270">
    <property type="term" value="F:zinc ion binding"/>
    <property type="evidence" value="ECO:0007669"/>
    <property type="project" value="UniProtKB-KW"/>
</dbReference>
<keyword evidence="6 8" id="KW-0103">Bromodomain</keyword>
<dbReference type="eggNOG" id="KOG1245">
    <property type="taxonomic scope" value="Eukaryota"/>
</dbReference>
<keyword evidence="2" id="KW-0479">Metal-binding</keyword>
<dbReference type="PROSITE" id="PS50016">
    <property type="entry name" value="ZF_PHD_2"/>
    <property type="match status" value="1"/>
</dbReference>
<evidence type="ECO:0000259" key="12">
    <source>
        <dbReference type="PROSITE" id="PS50016"/>
    </source>
</evidence>
<evidence type="ECO:0000256" key="6">
    <source>
        <dbReference type="ARBA" id="ARBA00023117"/>
    </source>
</evidence>
<proteinExistence type="predicted"/>
<dbReference type="InterPro" id="IPR001487">
    <property type="entry name" value="Bromodomain"/>
</dbReference>
<dbReference type="Proteomes" id="UP000001593">
    <property type="component" value="Unassembled WGS sequence"/>
</dbReference>
<dbReference type="InParanoid" id="A7SKI4"/>
<feature type="region of interest" description="Disordered" evidence="10">
    <location>
        <begin position="49"/>
        <end position="106"/>
    </location>
</feature>
<reference evidence="14 15" key="1">
    <citation type="journal article" date="2007" name="Science">
        <title>Sea anemone genome reveals ancestral eumetazoan gene repertoire and genomic organization.</title>
        <authorList>
            <person name="Putnam N.H."/>
            <person name="Srivastava M."/>
            <person name="Hellsten U."/>
            <person name="Dirks B."/>
            <person name="Chapman J."/>
            <person name="Salamov A."/>
            <person name="Terry A."/>
            <person name="Shapiro H."/>
            <person name="Lindquist E."/>
            <person name="Kapitonov V.V."/>
            <person name="Jurka J."/>
            <person name="Genikhovich G."/>
            <person name="Grigoriev I.V."/>
            <person name="Lucas S.M."/>
            <person name="Steele R.E."/>
            <person name="Finnerty J.R."/>
            <person name="Technau U."/>
            <person name="Martindale M.Q."/>
            <person name="Rokhsar D.S."/>
        </authorList>
    </citation>
    <scope>NUCLEOTIDE SEQUENCE [LARGE SCALE GENOMIC DNA]</scope>
    <source>
        <strain evidence="15">CH2 X CH6</strain>
    </source>
</reference>
<evidence type="ECO:0000256" key="3">
    <source>
        <dbReference type="ARBA" id="ARBA00022771"/>
    </source>
</evidence>
<dbReference type="Pfam" id="PF00628">
    <property type="entry name" value="PHD"/>
    <property type="match status" value="1"/>
</dbReference>
<dbReference type="InterPro" id="IPR019787">
    <property type="entry name" value="Znf_PHD-finger"/>
</dbReference>
<protein>
    <submittedName>
        <fullName evidence="14">Uncharacterized protein</fullName>
    </submittedName>
</protein>
<dbReference type="PhylomeDB" id="A7SKI4"/>
<dbReference type="STRING" id="45351.A7SKI4"/>
<evidence type="ECO:0000313" key="15">
    <source>
        <dbReference type="Proteomes" id="UP000001593"/>
    </source>
</evidence>
<dbReference type="Gene3D" id="1.20.920.10">
    <property type="entry name" value="Bromodomain-like"/>
    <property type="match status" value="1"/>
</dbReference>
<evidence type="ECO:0000259" key="11">
    <source>
        <dbReference type="PROSITE" id="PS50014"/>
    </source>
</evidence>
<dbReference type="Pfam" id="PF00439">
    <property type="entry name" value="Bromodomain"/>
    <property type="match status" value="1"/>
</dbReference>
<evidence type="ECO:0000313" key="14">
    <source>
        <dbReference type="EMBL" id="EDO35777.1"/>
    </source>
</evidence>
<dbReference type="PROSITE" id="PS01359">
    <property type="entry name" value="ZF_PHD_1"/>
    <property type="match status" value="1"/>
</dbReference>
<gene>
    <name evidence="14" type="ORF">NEMVEDRAFT_v1g121685</name>
</gene>
<dbReference type="PROSITE" id="PS00633">
    <property type="entry name" value="BROMODOMAIN_1"/>
    <property type="match status" value="1"/>
</dbReference>
<evidence type="ECO:0000256" key="8">
    <source>
        <dbReference type="PROSITE-ProRule" id="PRU00035"/>
    </source>
</evidence>
<feature type="domain" description="RING-type" evidence="13">
    <location>
        <begin position="1"/>
        <end position="47"/>
    </location>
</feature>
<keyword evidence="15" id="KW-1185">Reference proteome</keyword>
<dbReference type="PANTHER" id="PTHR45915">
    <property type="entry name" value="TRANSCRIPTION INTERMEDIARY FACTOR"/>
    <property type="match status" value="1"/>
</dbReference>
<dbReference type="InterPro" id="IPR013083">
    <property type="entry name" value="Znf_RING/FYVE/PHD"/>
</dbReference>
<evidence type="ECO:0000259" key="13">
    <source>
        <dbReference type="PROSITE" id="PS50089"/>
    </source>
</evidence>
<dbReference type="AlphaFoldDB" id="A7SKI4"/>
<dbReference type="InterPro" id="IPR018359">
    <property type="entry name" value="Bromodomain_CS"/>
</dbReference>
<feature type="compositionally biased region" description="Polar residues" evidence="10">
    <location>
        <begin position="72"/>
        <end position="81"/>
    </location>
</feature>
<keyword evidence="4" id="KW-0862">Zinc</keyword>
<dbReference type="InterPro" id="IPR036427">
    <property type="entry name" value="Bromodomain-like_sf"/>
</dbReference>
<dbReference type="OMA" id="FRNTTRN"/>
<evidence type="ECO:0000256" key="9">
    <source>
        <dbReference type="PROSITE-ProRule" id="PRU00175"/>
    </source>
</evidence>
<sequence length="199" mass="22881">CKVCRRKSRSDETLLLCDECNMGYHLFCLRPSLDRIPLGEWKCPACKVKSPTEVPPSFRNTTRNKKDAGGSPSEQATNSRGNSRKRRAIESDSEESEDEQPKTPKPRRYFDIAYSQLSCIAVHLLDACELILTELVRNEDSWPFLQPVNTKEVTDYLELVSEPMDLGTIKDNLTLMRYEEAEAFVQHVRLVFINCDKYN</sequence>
<dbReference type="InterPro" id="IPR019786">
    <property type="entry name" value="Zinc_finger_PHD-type_CS"/>
</dbReference>
<dbReference type="SUPFAM" id="SSF47370">
    <property type="entry name" value="Bromodomain"/>
    <property type="match status" value="1"/>
</dbReference>
<keyword evidence="5" id="KW-0175">Coiled coil</keyword>
<dbReference type="InterPro" id="IPR011011">
    <property type="entry name" value="Znf_FYVE_PHD"/>
</dbReference>
<dbReference type="PROSITE" id="PS50014">
    <property type="entry name" value="BROMODOMAIN_2"/>
    <property type="match status" value="1"/>
</dbReference>
<dbReference type="EMBL" id="DS469688">
    <property type="protein sequence ID" value="EDO35777.1"/>
    <property type="molecule type" value="Genomic_DNA"/>
</dbReference>
<dbReference type="SMART" id="SM00249">
    <property type="entry name" value="PHD"/>
    <property type="match status" value="1"/>
</dbReference>
<dbReference type="SUPFAM" id="SSF57903">
    <property type="entry name" value="FYVE/PHD zinc finger"/>
    <property type="match status" value="1"/>
</dbReference>
<evidence type="ECO:0000256" key="5">
    <source>
        <dbReference type="ARBA" id="ARBA00023054"/>
    </source>
</evidence>
<dbReference type="PROSITE" id="PS50089">
    <property type="entry name" value="ZF_RING_2"/>
    <property type="match status" value="1"/>
</dbReference>
<comment type="subcellular location">
    <subcellularLocation>
        <location evidence="1">Nucleus</location>
    </subcellularLocation>
</comment>
<keyword evidence="3 9" id="KW-0863">Zinc-finger</keyword>
<feature type="domain" description="Bromo" evidence="11">
    <location>
        <begin position="136"/>
        <end position="199"/>
    </location>
</feature>
<organism evidence="14 15">
    <name type="scientific">Nematostella vectensis</name>
    <name type="common">Starlet sea anemone</name>
    <dbReference type="NCBI Taxonomy" id="45351"/>
    <lineage>
        <taxon>Eukaryota</taxon>
        <taxon>Metazoa</taxon>
        <taxon>Cnidaria</taxon>
        <taxon>Anthozoa</taxon>
        <taxon>Hexacorallia</taxon>
        <taxon>Actiniaria</taxon>
        <taxon>Edwardsiidae</taxon>
        <taxon>Nematostella</taxon>
    </lineage>
</organism>
<dbReference type="SMART" id="SM00297">
    <property type="entry name" value="BROMO"/>
    <property type="match status" value="1"/>
</dbReference>
<feature type="non-terminal residue" evidence="14">
    <location>
        <position position="199"/>
    </location>
</feature>
<dbReference type="InterPro" id="IPR001965">
    <property type="entry name" value="Znf_PHD"/>
</dbReference>
<name>A7SKI4_NEMVE</name>
<feature type="domain" description="PHD-type" evidence="12">
    <location>
        <begin position="1"/>
        <end position="49"/>
    </location>
</feature>
<evidence type="ECO:0000256" key="2">
    <source>
        <dbReference type="ARBA" id="ARBA00022723"/>
    </source>
</evidence>
<dbReference type="PANTHER" id="PTHR45915:SF2">
    <property type="entry name" value="TOUTATIS, ISOFORM E"/>
    <property type="match status" value="1"/>
</dbReference>
<accession>A7SKI4</accession>
<dbReference type="PRINTS" id="PR00503">
    <property type="entry name" value="BROMODOMAIN"/>
</dbReference>
<evidence type="ECO:0000256" key="4">
    <source>
        <dbReference type="ARBA" id="ARBA00022833"/>
    </source>
</evidence>
<dbReference type="HOGENOM" id="CLU_1375284_0_0_1"/>
<evidence type="ECO:0000256" key="10">
    <source>
        <dbReference type="SAM" id="MobiDB-lite"/>
    </source>
</evidence>